<sequence length="104" mass="11662">MTPLVEITRAYAPRFAEFAFEPAFTAAVDQHVAELRERLMAAGSGLVPLPPDRESLTDYALGFLDGLAETDWREPVGHDYAVCRLTAITWLAHHHNLIPPQRDH</sequence>
<name>A0ABZ1JVP5_9ACTN</name>
<keyword evidence="2" id="KW-1185">Reference proteome</keyword>
<dbReference type="Proteomes" id="UP001432166">
    <property type="component" value="Chromosome"/>
</dbReference>
<dbReference type="InterPro" id="IPR045647">
    <property type="entry name" value="DUF6401"/>
</dbReference>
<proteinExistence type="predicted"/>
<evidence type="ECO:0000313" key="2">
    <source>
        <dbReference type="Proteomes" id="UP001432166"/>
    </source>
</evidence>
<reference evidence="1" key="1">
    <citation type="submission" date="2022-10" db="EMBL/GenBank/DDBJ databases">
        <title>The complete genomes of actinobacterial strains from the NBC collection.</title>
        <authorList>
            <person name="Joergensen T.S."/>
            <person name="Alvarez Arevalo M."/>
            <person name="Sterndorff E.B."/>
            <person name="Faurdal D."/>
            <person name="Vuksanovic O."/>
            <person name="Mourched A.-S."/>
            <person name="Charusanti P."/>
            <person name="Shaw S."/>
            <person name="Blin K."/>
            <person name="Weber T."/>
        </authorList>
    </citation>
    <scope>NUCLEOTIDE SEQUENCE</scope>
    <source>
        <strain evidence="1">NBC_00189</strain>
    </source>
</reference>
<dbReference type="EMBL" id="CP108133">
    <property type="protein sequence ID" value="WTP55034.1"/>
    <property type="molecule type" value="Genomic_DNA"/>
</dbReference>
<organism evidence="1 2">
    <name type="scientific">Streptomyces tauricus</name>
    <dbReference type="NCBI Taxonomy" id="68274"/>
    <lineage>
        <taxon>Bacteria</taxon>
        <taxon>Bacillati</taxon>
        <taxon>Actinomycetota</taxon>
        <taxon>Actinomycetes</taxon>
        <taxon>Kitasatosporales</taxon>
        <taxon>Streptomycetaceae</taxon>
        <taxon>Streptomyces</taxon>
        <taxon>Streptomyces aurantiacus group</taxon>
    </lineage>
</organism>
<evidence type="ECO:0000313" key="1">
    <source>
        <dbReference type="EMBL" id="WTP55034.1"/>
    </source>
</evidence>
<gene>
    <name evidence="1" type="ORF">OG288_22420</name>
</gene>
<dbReference type="Pfam" id="PF19939">
    <property type="entry name" value="DUF6401"/>
    <property type="match status" value="1"/>
</dbReference>
<accession>A0ABZ1JVP5</accession>
<protein>
    <submittedName>
        <fullName evidence="1">DUF6401 family natural product biosynthesis protein</fullName>
    </submittedName>
</protein>